<keyword evidence="5" id="KW-1185">Reference proteome</keyword>
<dbReference type="Pfam" id="PF08378">
    <property type="entry name" value="NERD"/>
    <property type="match status" value="1"/>
</dbReference>
<dbReference type="PROSITE" id="PS50965">
    <property type="entry name" value="NERD"/>
    <property type="match status" value="1"/>
</dbReference>
<keyword evidence="2" id="KW-0472">Membrane</keyword>
<comment type="caution">
    <text evidence="4">The sequence shown here is derived from an EMBL/GenBank/DDBJ whole genome shotgun (WGS) entry which is preliminary data.</text>
</comment>
<organism evidence="4 5">
    <name type="scientific">Nocardioides panacisoli</name>
    <dbReference type="NCBI Taxonomy" id="627624"/>
    <lineage>
        <taxon>Bacteria</taxon>
        <taxon>Bacillati</taxon>
        <taxon>Actinomycetota</taxon>
        <taxon>Actinomycetes</taxon>
        <taxon>Propionibacteriales</taxon>
        <taxon>Nocardioidaceae</taxon>
        <taxon>Nocardioides</taxon>
    </lineage>
</organism>
<keyword evidence="2" id="KW-0812">Transmembrane</keyword>
<evidence type="ECO:0000256" key="1">
    <source>
        <dbReference type="SAM" id="MobiDB-lite"/>
    </source>
</evidence>
<evidence type="ECO:0000313" key="4">
    <source>
        <dbReference type="EMBL" id="GAA3802440.1"/>
    </source>
</evidence>
<feature type="compositionally biased region" description="Basic and acidic residues" evidence="1">
    <location>
        <begin position="246"/>
        <end position="257"/>
    </location>
</feature>
<evidence type="ECO:0000313" key="5">
    <source>
        <dbReference type="Proteomes" id="UP001501821"/>
    </source>
</evidence>
<feature type="compositionally biased region" description="Basic and acidic residues" evidence="1">
    <location>
        <begin position="172"/>
        <end position="183"/>
    </location>
</feature>
<accession>A0ABP7HVG6</accession>
<proteinExistence type="predicted"/>
<feature type="domain" description="NERD" evidence="3">
    <location>
        <begin position="17"/>
        <end position="126"/>
    </location>
</feature>
<gene>
    <name evidence="4" type="ORF">GCM10022242_01810</name>
</gene>
<dbReference type="Proteomes" id="UP001501821">
    <property type="component" value="Unassembled WGS sequence"/>
</dbReference>
<reference evidence="5" key="1">
    <citation type="journal article" date="2019" name="Int. J. Syst. Evol. Microbiol.">
        <title>The Global Catalogue of Microorganisms (GCM) 10K type strain sequencing project: providing services to taxonomists for standard genome sequencing and annotation.</title>
        <authorList>
            <consortium name="The Broad Institute Genomics Platform"/>
            <consortium name="The Broad Institute Genome Sequencing Center for Infectious Disease"/>
            <person name="Wu L."/>
            <person name="Ma J."/>
        </authorList>
    </citation>
    <scope>NUCLEOTIDE SEQUENCE [LARGE SCALE GENOMIC DNA]</scope>
    <source>
        <strain evidence="5">JCM 16953</strain>
    </source>
</reference>
<keyword evidence="2" id="KW-1133">Transmembrane helix</keyword>
<dbReference type="InterPro" id="IPR011528">
    <property type="entry name" value="NERD"/>
</dbReference>
<feature type="region of interest" description="Disordered" evidence="1">
    <location>
        <begin position="246"/>
        <end position="268"/>
    </location>
</feature>
<protein>
    <recommendedName>
        <fullName evidence="3">NERD domain-containing protein</fullName>
    </recommendedName>
</protein>
<feature type="transmembrane region" description="Helical" evidence="2">
    <location>
        <begin position="209"/>
        <end position="227"/>
    </location>
</feature>
<feature type="region of interest" description="Disordered" evidence="1">
    <location>
        <begin position="172"/>
        <end position="205"/>
    </location>
</feature>
<evidence type="ECO:0000256" key="2">
    <source>
        <dbReference type="SAM" id="Phobius"/>
    </source>
</evidence>
<evidence type="ECO:0000259" key="3">
    <source>
        <dbReference type="PROSITE" id="PS50965"/>
    </source>
</evidence>
<sequence>MRERATRLHQSAQRYERGAEGERATAAVLGELPPADWTVFHDIRWPGRRFANVDHVVVGPPGVFAIDSKNWSGRLDVQDDTLRQDGRRRDSTVAGATQGAIAIGQMTRSVPPRLVVPVLCFVRDAEVTGSAKGVLLCSTSNLVEMLSTREPQLNPAQRQQVCFDLKAALRPATERSVHREPRRSAATNKPAGRRTRPARAKSSGRAGRALLGLATAVAIGFTGVALVNTDLPNAFGRALVSLVDDTHHSDPAKDKPGHPGPSGKAGRR</sequence>
<dbReference type="EMBL" id="BAABAH010000001">
    <property type="protein sequence ID" value="GAA3802440.1"/>
    <property type="molecule type" value="Genomic_DNA"/>
</dbReference>
<name>A0ABP7HVG6_9ACTN</name>